<dbReference type="PANTHER" id="PTHR11908:SF132">
    <property type="entry name" value="ALDEHYDE OXIDASE 1-RELATED"/>
    <property type="match status" value="1"/>
</dbReference>
<evidence type="ECO:0000256" key="2">
    <source>
        <dbReference type="ARBA" id="ARBA00023002"/>
    </source>
</evidence>
<dbReference type="Proteomes" id="UP000178606">
    <property type="component" value="Unassembled WGS sequence"/>
</dbReference>
<comment type="caution">
    <text evidence="4">The sequence shown here is derived from an EMBL/GenBank/DDBJ whole genome shotgun (WGS) entry which is preliminary data.</text>
</comment>
<dbReference type="InterPro" id="IPR008274">
    <property type="entry name" value="AldOxase/xan_DH_MoCoBD1"/>
</dbReference>
<dbReference type="EMBL" id="MFKF01000246">
    <property type="protein sequence ID" value="OGG48564.1"/>
    <property type="molecule type" value="Genomic_DNA"/>
</dbReference>
<keyword evidence="1" id="KW-0500">Molybdenum</keyword>
<dbReference type="InterPro" id="IPR046867">
    <property type="entry name" value="AldOxase/xan_DH_MoCoBD2"/>
</dbReference>
<dbReference type="Pfam" id="PF02738">
    <property type="entry name" value="MoCoBD_1"/>
    <property type="match status" value="1"/>
</dbReference>
<dbReference type="Pfam" id="PF20256">
    <property type="entry name" value="MoCoBD_2"/>
    <property type="match status" value="1"/>
</dbReference>
<dbReference type="SMART" id="SM01008">
    <property type="entry name" value="Ald_Xan_dh_C"/>
    <property type="match status" value="1"/>
</dbReference>
<gene>
    <name evidence="4" type="ORF">A3F84_24030</name>
</gene>
<dbReference type="SUPFAM" id="SSF56003">
    <property type="entry name" value="Molybdenum cofactor-binding domain"/>
    <property type="match status" value="1"/>
</dbReference>
<organism evidence="4 5">
    <name type="scientific">Handelsmanbacteria sp. (strain RIFCSPLOWO2_12_FULL_64_10)</name>
    <dbReference type="NCBI Taxonomy" id="1817868"/>
    <lineage>
        <taxon>Bacteria</taxon>
        <taxon>Candidatus Handelsmaniibacteriota</taxon>
    </lineage>
</organism>
<dbReference type="GO" id="GO:0005506">
    <property type="term" value="F:iron ion binding"/>
    <property type="evidence" value="ECO:0007669"/>
    <property type="project" value="InterPro"/>
</dbReference>
<dbReference type="SUPFAM" id="SSF54665">
    <property type="entry name" value="CO dehydrogenase molybdoprotein N-domain-like"/>
    <property type="match status" value="1"/>
</dbReference>
<protein>
    <submittedName>
        <fullName evidence="4">Oxidoreductase</fullName>
    </submittedName>
</protein>
<dbReference type="PANTHER" id="PTHR11908">
    <property type="entry name" value="XANTHINE DEHYDROGENASE"/>
    <property type="match status" value="1"/>
</dbReference>
<dbReference type="InterPro" id="IPR037165">
    <property type="entry name" value="AldOxase/xan_DH_Mopterin-bd_sf"/>
</dbReference>
<dbReference type="InterPro" id="IPR016208">
    <property type="entry name" value="Ald_Oxase/xanthine_DH-like"/>
</dbReference>
<dbReference type="InterPro" id="IPR000674">
    <property type="entry name" value="Ald_Oxase/Xan_DH_a/b"/>
</dbReference>
<evidence type="ECO:0000256" key="1">
    <source>
        <dbReference type="ARBA" id="ARBA00022505"/>
    </source>
</evidence>
<keyword evidence="2" id="KW-0560">Oxidoreductase</keyword>
<accession>A0A1F6CH34</accession>
<dbReference type="Gene3D" id="3.30.365.10">
    <property type="entry name" value="Aldehyde oxidase/xanthine dehydrogenase, molybdopterin binding domain"/>
    <property type="match status" value="4"/>
</dbReference>
<dbReference type="AlphaFoldDB" id="A0A1F6CH34"/>
<evidence type="ECO:0000313" key="5">
    <source>
        <dbReference type="Proteomes" id="UP000178606"/>
    </source>
</evidence>
<dbReference type="Gene3D" id="3.90.1170.50">
    <property type="entry name" value="Aldehyde oxidase/xanthine dehydrogenase, a/b hammerhead"/>
    <property type="match status" value="1"/>
</dbReference>
<reference evidence="4 5" key="1">
    <citation type="journal article" date="2016" name="Nat. Commun.">
        <title>Thousands of microbial genomes shed light on interconnected biogeochemical processes in an aquifer system.</title>
        <authorList>
            <person name="Anantharaman K."/>
            <person name="Brown C.T."/>
            <person name="Hug L.A."/>
            <person name="Sharon I."/>
            <person name="Castelle C.J."/>
            <person name="Probst A.J."/>
            <person name="Thomas B.C."/>
            <person name="Singh A."/>
            <person name="Wilkins M.J."/>
            <person name="Karaoz U."/>
            <person name="Brodie E.L."/>
            <person name="Williams K.H."/>
            <person name="Hubbard S.S."/>
            <person name="Banfield J.F."/>
        </authorList>
    </citation>
    <scope>NUCLEOTIDE SEQUENCE [LARGE SCALE GENOMIC DNA]</scope>
    <source>
        <strain evidence="5">RIFCSPLOWO2_12_FULL_64_10</strain>
    </source>
</reference>
<proteinExistence type="predicted"/>
<evidence type="ECO:0000259" key="3">
    <source>
        <dbReference type="SMART" id="SM01008"/>
    </source>
</evidence>
<dbReference type="Pfam" id="PF01315">
    <property type="entry name" value="Ald_Xan_dh_C"/>
    <property type="match status" value="1"/>
</dbReference>
<name>A0A1F6CH34_HANXR</name>
<dbReference type="InterPro" id="IPR036856">
    <property type="entry name" value="Ald_Oxase/Xan_DH_a/b_sf"/>
</dbReference>
<sequence length="752" mass="80172">MADVKEFKVVGTRPIRHDGTDKVTGRALYGGDVRMAGMLYGKVLRSPHAHARIKSIHVRKALSLPGVKAVVTGKDLPDAADRIAELGEGAVNLKYLGNNVLADDKVLYKGHAVAAVAAVNAHVAEEALSLIDVKYEILPPVLDVREAMKDDAPLLLPELRTTSLGQKGDKPSNIASHFQFKKGDPEKGFREADLIVEREFFTATVHQGYIETHNATAVWNPDGQLTIWVSTQGAFTVRQQVSELLGIPISKIKVVPMEIGGGFGGKIRVYIEPVAALLSRKTGKPVKIVMTRAEVLEGTGPTPGSYIRVKIGANKEGKITAAEAYLAYEAGAYPGSPVGAGAMCIFAPYDLENAQVDGYDVVVNKPQTSAYRAPGATNAALAETLIDEIAEKLKMDPIDLRLKNAAKEGVRRVDGPVFPRIGCVEVLEATKNHPHYTAPLGGPNRGRGVALGFWFNVGLKSSASASVNADGTVSLVEGSTDIGGSRTTAAMHVAEEMGIAAEDVKPTVGDTDSVGYTDVTGGSRVTFATGWACYEAAQDIKRQLCERAARLWEISSDDVAYEDGACVSKSDPNKRIIFKELAKKLDHTGGPVVGRASVDPQGVGGAFAANIVDVEVDPDTGKTQVLRFTVIQDAGKAIHPSYVEGQMQGGSVQGIGWALNEEYFYDSKGAMRNASLLDYRMPTCLDLPMIDTVIVEVPNPGHPYGVRGVGEVPIVPPAAAVANAIYHATGVRMDRLPMSPGRVLEEILKKKG</sequence>
<dbReference type="GO" id="GO:0016491">
    <property type="term" value="F:oxidoreductase activity"/>
    <property type="evidence" value="ECO:0007669"/>
    <property type="project" value="UniProtKB-KW"/>
</dbReference>
<evidence type="ECO:0000313" key="4">
    <source>
        <dbReference type="EMBL" id="OGG48564.1"/>
    </source>
</evidence>
<feature type="domain" description="Aldehyde oxidase/xanthine dehydrogenase a/b hammerhead" evidence="3">
    <location>
        <begin position="24"/>
        <end position="139"/>
    </location>
</feature>